<keyword evidence="5" id="KW-1185">Reference proteome</keyword>
<dbReference type="PANTHER" id="PTHR46072">
    <property type="entry name" value="AMIDASE-RELATED-RELATED"/>
    <property type="match status" value="1"/>
</dbReference>
<dbReference type="Gene3D" id="3.90.1300.10">
    <property type="entry name" value="Amidase signature (AS) domain"/>
    <property type="match status" value="1"/>
</dbReference>
<reference evidence="4 5" key="1">
    <citation type="submission" date="2016-03" db="EMBL/GenBank/DDBJ databases">
        <title>Whole genome sequencing of Grifola frondosa 9006-11.</title>
        <authorList>
            <person name="Min B."/>
            <person name="Park H."/>
            <person name="Kim J.-G."/>
            <person name="Cho H."/>
            <person name="Oh Y.-L."/>
            <person name="Kong W.-S."/>
            <person name="Choi I.-G."/>
        </authorList>
    </citation>
    <scope>NUCLEOTIDE SEQUENCE [LARGE SCALE GENOMIC DNA]</scope>
    <source>
        <strain evidence="4 5">9006-11</strain>
    </source>
</reference>
<dbReference type="OMA" id="VLMEWVI"/>
<organism evidence="4 5">
    <name type="scientific">Grifola frondosa</name>
    <name type="common">Maitake</name>
    <name type="synonym">Polyporus frondosus</name>
    <dbReference type="NCBI Taxonomy" id="5627"/>
    <lineage>
        <taxon>Eukaryota</taxon>
        <taxon>Fungi</taxon>
        <taxon>Dikarya</taxon>
        <taxon>Basidiomycota</taxon>
        <taxon>Agaricomycotina</taxon>
        <taxon>Agaricomycetes</taxon>
        <taxon>Polyporales</taxon>
        <taxon>Grifolaceae</taxon>
        <taxon>Grifola</taxon>
    </lineage>
</organism>
<accession>A0A1C7M5P9</accession>
<evidence type="ECO:0000256" key="1">
    <source>
        <dbReference type="ARBA" id="ARBA00009199"/>
    </source>
</evidence>
<evidence type="ECO:0000256" key="2">
    <source>
        <dbReference type="ARBA" id="ARBA00022801"/>
    </source>
</evidence>
<keyword evidence="2" id="KW-0378">Hydrolase</keyword>
<dbReference type="OrthoDB" id="6428749at2759"/>
<feature type="domain" description="Amidase" evidence="3">
    <location>
        <begin position="7"/>
        <end position="189"/>
    </location>
</feature>
<sequence length="202" mass="22413">MQPKAKLVASPEVEIVDFSPLKHGEGYDIIRELYFEDGGKAIRAQLAASGEDVLVLMEWVIAPPHMQDHDTTLLWVLHAWRNVFHQAYSDHWRAADCDVVLSLPFPGPANPHDTAKYWGYTAIWNLLDYPGIVFPSGIVVDPAVNVADAAAQPASPADMYNQSIYDPQVMIGAPINLQLTARCFDDTMLMAAQEVVERILKA</sequence>
<protein>
    <recommendedName>
        <fullName evidence="3">Amidase domain-containing protein</fullName>
    </recommendedName>
</protein>
<name>A0A1C7M5P9_GRIFR</name>
<dbReference type="GO" id="GO:0016787">
    <property type="term" value="F:hydrolase activity"/>
    <property type="evidence" value="ECO:0007669"/>
    <property type="project" value="UniProtKB-KW"/>
</dbReference>
<proteinExistence type="inferred from homology"/>
<evidence type="ECO:0000259" key="3">
    <source>
        <dbReference type="Pfam" id="PF01425"/>
    </source>
</evidence>
<dbReference type="AlphaFoldDB" id="A0A1C7M5P9"/>
<evidence type="ECO:0000313" key="5">
    <source>
        <dbReference type="Proteomes" id="UP000092993"/>
    </source>
</evidence>
<dbReference type="STRING" id="5627.A0A1C7M5P9"/>
<evidence type="ECO:0000313" key="4">
    <source>
        <dbReference type="EMBL" id="OBZ72285.1"/>
    </source>
</evidence>
<dbReference type="PANTHER" id="PTHR46072:SF4">
    <property type="entry name" value="AMIDASE C550.07-RELATED"/>
    <property type="match status" value="1"/>
</dbReference>
<dbReference type="Proteomes" id="UP000092993">
    <property type="component" value="Unassembled WGS sequence"/>
</dbReference>
<dbReference type="SUPFAM" id="SSF75304">
    <property type="entry name" value="Amidase signature (AS) enzymes"/>
    <property type="match status" value="1"/>
</dbReference>
<dbReference type="InterPro" id="IPR023631">
    <property type="entry name" value="Amidase_dom"/>
</dbReference>
<comment type="similarity">
    <text evidence="1">Belongs to the amidase family.</text>
</comment>
<dbReference type="EMBL" id="LUGG01000009">
    <property type="protein sequence ID" value="OBZ72285.1"/>
    <property type="molecule type" value="Genomic_DNA"/>
</dbReference>
<dbReference type="InterPro" id="IPR036928">
    <property type="entry name" value="AS_sf"/>
</dbReference>
<comment type="caution">
    <text evidence="4">The sequence shown here is derived from an EMBL/GenBank/DDBJ whole genome shotgun (WGS) entry which is preliminary data.</text>
</comment>
<gene>
    <name evidence="4" type="ORF">A0H81_07480</name>
</gene>
<dbReference type="Pfam" id="PF01425">
    <property type="entry name" value="Amidase"/>
    <property type="match status" value="1"/>
</dbReference>